<name>A0A4V3UMJ2_9EURO</name>
<comment type="caution">
    <text evidence="1">The sequence shown here is derived from an EMBL/GenBank/DDBJ whole genome shotgun (WGS) entry which is preliminary data.</text>
</comment>
<keyword evidence="2" id="KW-1185">Reference proteome</keyword>
<accession>A0A4V3UMJ2</accession>
<evidence type="ECO:0000313" key="2">
    <source>
        <dbReference type="Proteomes" id="UP000308092"/>
    </source>
</evidence>
<gene>
    <name evidence="1" type="ORF">EYZ11_013020</name>
</gene>
<dbReference type="VEuPathDB" id="FungiDB:EYZ11_013020"/>
<dbReference type="EMBL" id="SOSA01001156">
    <property type="protein sequence ID" value="THC87534.1"/>
    <property type="molecule type" value="Genomic_DNA"/>
</dbReference>
<evidence type="ECO:0000313" key="1">
    <source>
        <dbReference type="EMBL" id="THC87534.1"/>
    </source>
</evidence>
<reference evidence="1 2" key="1">
    <citation type="submission" date="2019-03" db="EMBL/GenBank/DDBJ databases">
        <title>The genome sequence of a newly discovered highly antifungal drug resistant Aspergillus species, Aspergillus tanneri NIH 1004.</title>
        <authorList>
            <person name="Mounaud S."/>
            <person name="Singh I."/>
            <person name="Joardar V."/>
            <person name="Pakala S."/>
            <person name="Pakala S."/>
            <person name="Venepally P."/>
            <person name="Hoover J."/>
            <person name="Nierman W."/>
            <person name="Chung J."/>
            <person name="Losada L."/>
        </authorList>
    </citation>
    <scope>NUCLEOTIDE SEQUENCE [LARGE SCALE GENOMIC DNA]</scope>
    <source>
        <strain evidence="1 2">NIH1004</strain>
    </source>
</reference>
<dbReference type="AlphaFoldDB" id="A0A4V3UMJ2"/>
<protein>
    <submittedName>
        <fullName evidence="1">Uncharacterized protein</fullName>
    </submittedName>
</protein>
<proteinExistence type="predicted"/>
<organism evidence="1 2">
    <name type="scientific">Aspergillus tanneri</name>
    <dbReference type="NCBI Taxonomy" id="1220188"/>
    <lineage>
        <taxon>Eukaryota</taxon>
        <taxon>Fungi</taxon>
        <taxon>Dikarya</taxon>
        <taxon>Ascomycota</taxon>
        <taxon>Pezizomycotina</taxon>
        <taxon>Eurotiomycetes</taxon>
        <taxon>Eurotiomycetidae</taxon>
        <taxon>Eurotiales</taxon>
        <taxon>Aspergillaceae</taxon>
        <taxon>Aspergillus</taxon>
        <taxon>Aspergillus subgen. Circumdati</taxon>
    </lineage>
</organism>
<sequence length="64" mass="7542">MPKIRQELKQDIKEFDLDKYLPSKTLQWCRTQLLGIGFNPKKLLPIPPAKSITPFRAFNWELLS</sequence>
<dbReference type="Proteomes" id="UP000308092">
    <property type="component" value="Unassembled WGS sequence"/>
</dbReference>